<keyword evidence="2" id="KW-1185">Reference proteome</keyword>
<accession>A0A392VXT3</accession>
<comment type="caution">
    <text evidence="1">The sequence shown here is derived from an EMBL/GenBank/DDBJ whole genome shotgun (WGS) entry which is preliminary data.</text>
</comment>
<dbReference type="AlphaFoldDB" id="A0A392VXT3"/>
<evidence type="ECO:0000313" key="2">
    <source>
        <dbReference type="Proteomes" id="UP000265520"/>
    </source>
</evidence>
<proteinExistence type="predicted"/>
<name>A0A392VXT3_9FABA</name>
<reference evidence="1 2" key="1">
    <citation type="journal article" date="2018" name="Front. Plant Sci.">
        <title>Red Clover (Trifolium pratense) and Zigzag Clover (T. medium) - A Picture of Genomic Similarities and Differences.</title>
        <authorList>
            <person name="Dluhosova J."/>
            <person name="Istvanek J."/>
            <person name="Nedelnik J."/>
            <person name="Repkova J."/>
        </authorList>
    </citation>
    <scope>NUCLEOTIDE SEQUENCE [LARGE SCALE GENOMIC DNA]</scope>
    <source>
        <strain evidence="2">cv. 10/8</strain>
        <tissue evidence="1">Leaf</tissue>
    </source>
</reference>
<feature type="non-terminal residue" evidence="1">
    <location>
        <position position="28"/>
    </location>
</feature>
<protein>
    <submittedName>
        <fullName evidence="1">Uncharacterized protein</fullName>
    </submittedName>
</protein>
<evidence type="ECO:0000313" key="1">
    <source>
        <dbReference type="EMBL" id="MCI91485.1"/>
    </source>
</evidence>
<organism evidence="1 2">
    <name type="scientific">Trifolium medium</name>
    <dbReference type="NCBI Taxonomy" id="97028"/>
    <lineage>
        <taxon>Eukaryota</taxon>
        <taxon>Viridiplantae</taxon>
        <taxon>Streptophyta</taxon>
        <taxon>Embryophyta</taxon>
        <taxon>Tracheophyta</taxon>
        <taxon>Spermatophyta</taxon>
        <taxon>Magnoliopsida</taxon>
        <taxon>eudicotyledons</taxon>
        <taxon>Gunneridae</taxon>
        <taxon>Pentapetalae</taxon>
        <taxon>rosids</taxon>
        <taxon>fabids</taxon>
        <taxon>Fabales</taxon>
        <taxon>Fabaceae</taxon>
        <taxon>Papilionoideae</taxon>
        <taxon>50 kb inversion clade</taxon>
        <taxon>NPAAA clade</taxon>
        <taxon>Hologalegina</taxon>
        <taxon>IRL clade</taxon>
        <taxon>Trifolieae</taxon>
        <taxon>Trifolium</taxon>
    </lineage>
</organism>
<dbReference type="EMBL" id="LXQA011273448">
    <property type="protein sequence ID" value="MCI91485.1"/>
    <property type="molecule type" value="Genomic_DNA"/>
</dbReference>
<sequence length="28" mass="3288">MWPLWNGGTDGDVKWKPLLEDCEDVVRQ</sequence>
<dbReference type="Proteomes" id="UP000265520">
    <property type="component" value="Unassembled WGS sequence"/>
</dbReference>